<organism evidence="1 2">
    <name type="scientific">Dyadobacter soli</name>
    <dbReference type="NCBI Taxonomy" id="659014"/>
    <lineage>
        <taxon>Bacteria</taxon>
        <taxon>Pseudomonadati</taxon>
        <taxon>Bacteroidota</taxon>
        <taxon>Cytophagia</taxon>
        <taxon>Cytophagales</taxon>
        <taxon>Spirosomataceae</taxon>
        <taxon>Dyadobacter</taxon>
    </lineage>
</organism>
<dbReference type="Gene3D" id="3.40.50.1000">
    <property type="entry name" value="HAD superfamily/HAD-like"/>
    <property type="match status" value="1"/>
</dbReference>
<name>A0A1G7EUJ1_9BACT</name>
<dbReference type="Pfam" id="PF13419">
    <property type="entry name" value="HAD_2"/>
    <property type="match status" value="1"/>
</dbReference>
<dbReference type="SUPFAM" id="SSF56784">
    <property type="entry name" value="HAD-like"/>
    <property type="match status" value="1"/>
</dbReference>
<dbReference type="PANTHER" id="PTHR47478">
    <property type="match status" value="1"/>
</dbReference>
<dbReference type="OrthoDB" id="9802350at2"/>
<dbReference type="SFLD" id="SFLDG01129">
    <property type="entry name" value="C1.5:_HAD__Beta-PGM__Phosphata"/>
    <property type="match status" value="1"/>
</dbReference>
<dbReference type="STRING" id="659014.SAMN04487996_106173"/>
<evidence type="ECO:0000313" key="2">
    <source>
        <dbReference type="Proteomes" id="UP000198748"/>
    </source>
</evidence>
<dbReference type="PRINTS" id="PR00413">
    <property type="entry name" value="HADHALOGNASE"/>
</dbReference>
<dbReference type="AlphaFoldDB" id="A0A1G7EUJ1"/>
<dbReference type="RefSeq" id="WP_090149350.1">
    <property type="nucleotide sequence ID" value="NZ_FNAN01000006.1"/>
</dbReference>
<dbReference type="InterPro" id="IPR052550">
    <property type="entry name" value="Pyrimidine_5'-ntase_YjjG"/>
</dbReference>
<reference evidence="2" key="1">
    <citation type="submission" date="2016-10" db="EMBL/GenBank/DDBJ databases">
        <authorList>
            <person name="Varghese N."/>
            <person name="Submissions S."/>
        </authorList>
    </citation>
    <scope>NUCLEOTIDE SEQUENCE [LARGE SCALE GENOMIC DNA]</scope>
    <source>
        <strain evidence="2">DSM 25329</strain>
    </source>
</reference>
<dbReference type="InterPro" id="IPR023214">
    <property type="entry name" value="HAD_sf"/>
</dbReference>
<accession>A0A1G7EUJ1</accession>
<evidence type="ECO:0000313" key="1">
    <source>
        <dbReference type="EMBL" id="SDE67344.1"/>
    </source>
</evidence>
<dbReference type="InterPro" id="IPR011951">
    <property type="entry name" value="HAD-SF_hydro_IA_YjjG/PynA"/>
</dbReference>
<protein>
    <submittedName>
        <fullName evidence="1">Putative hydrolase of the HAD superfamily</fullName>
    </submittedName>
</protein>
<dbReference type="InterPro" id="IPR036412">
    <property type="entry name" value="HAD-like_sf"/>
</dbReference>
<dbReference type="InterPro" id="IPR023198">
    <property type="entry name" value="PGP-like_dom2"/>
</dbReference>
<dbReference type="InterPro" id="IPR041492">
    <property type="entry name" value="HAD_2"/>
</dbReference>
<keyword evidence="2" id="KW-1185">Reference proteome</keyword>
<sequence>MKYRHIFFDLDHTLWDFERNSSESLEEIFHHHQLTRYGIPSLEAFVCCFLKINTALWDAFDRGQLHHSYIRENRFKMVFEELGAECPPEHTEIGELYLTSLPTKKHLLEGALDLLNYVSEAGYGMHIITNGFNEVQARKIASSEIGHFFENVVTFESASAKKPDRRIFEFALELAQTTAEESLMVGDNWIADIQGAKQVGMDTAYMNPAGLQFDEQPTYNIRRLEELILVL</sequence>
<dbReference type="Gene3D" id="1.10.150.240">
    <property type="entry name" value="Putative phosphatase, domain 2"/>
    <property type="match status" value="1"/>
</dbReference>
<keyword evidence="1" id="KW-0378">Hydrolase</keyword>
<dbReference type="NCBIfam" id="TIGR02254">
    <property type="entry name" value="YjjG_YfnB"/>
    <property type="match status" value="1"/>
</dbReference>
<dbReference type="PANTHER" id="PTHR47478:SF1">
    <property type="entry name" value="PYRIMIDINE 5'-NUCLEOTIDASE YJJG"/>
    <property type="match status" value="1"/>
</dbReference>
<dbReference type="InterPro" id="IPR006439">
    <property type="entry name" value="HAD-SF_hydro_IA"/>
</dbReference>
<dbReference type="GO" id="GO:0008253">
    <property type="term" value="F:5'-nucleotidase activity"/>
    <property type="evidence" value="ECO:0007669"/>
    <property type="project" value="InterPro"/>
</dbReference>
<dbReference type="EMBL" id="FNAN01000006">
    <property type="protein sequence ID" value="SDE67344.1"/>
    <property type="molecule type" value="Genomic_DNA"/>
</dbReference>
<dbReference type="NCBIfam" id="TIGR01549">
    <property type="entry name" value="HAD-SF-IA-v1"/>
    <property type="match status" value="1"/>
</dbReference>
<dbReference type="SFLD" id="SFLDS00003">
    <property type="entry name" value="Haloacid_Dehalogenase"/>
    <property type="match status" value="1"/>
</dbReference>
<proteinExistence type="predicted"/>
<dbReference type="Proteomes" id="UP000198748">
    <property type="component" value="Unassembled WGS sequence"/>
</dbReference>
<gene>
    <name evidence="1" type="ORF">SAMN04487996_106173</name>
</gene>